<dbReference type="PANTHER" id="PTHR40077">
    <property type="entry name" value="MEMBRANE PROTEIN-RELATED"/>
    <property type="match status" value="1"/>
</dbReference>
<comment type="subcellular location">
    <subcellularLocation>
        <location evidence="1">Cell membrane</location>
        <topology evidence="1">Multi-pass membrane protein</topology>
    </subcellularLocation>
</comment>
<sequence length="97" mass="11072">MSSLHLFRKVALAEGISYIVLLFIAMPLKYWANMPLAVKYVGWAHGLLFVAYIACLVMAWQEKKWSFGKVLLLFIASLLPFVPFWVEHKLKAEDTAA</sequence>
<proteinExistence type="predicted"/>
<dbReference type="NCBIfam" id="TIGR03954">
    <property type="entry name" value="integ_memb_HG"/>
    <property type="match status" value="1"/>
</dbReference>
<protein>
    <submittedName>
        <fullName evidence="8">DUF3817 domain-containing protein</fullName>
    </submittedName>
</protein>
<gene>
    <name evidence="8" type="ORF">DPV69_02355</name>
</gene>
<accession>A0A3S3SWH1</accession>
<dbReference type="AlphaFoldDB" id="A0A3S3SWH1"/>
<keyword evidence="3 6" id="KW-0812">Transmembrane</keyword>
<reference evidence="8 9" key="1">
    <citation type="submission" date="2018-06" db="EMBL/GenBank/DDBJ databases">
        <title>Pedobacter endophyticus sp. nov., an endophytic bacterium isolated from a leaf of Triticum aestivum.</title>
        <authorList>
            <person name="Zhang L."/>
        </authorList>
    </citation>
    <scope>NUCLEOTIDE SEQUENCE [LARGE SCALE GENOMIC DNA]</scope>
    <source>
        <strain evidence="8 9">CM134L-2</strain>
    </source>
</reference>
<dbReference type="Pfam" id="PF12823">
    <property type="entry name" value="DUF3817"/>
    <property type="match status" value="1"/>
</dbReference>
<dbReference type="EMBL" id="SAYW01000001">
    <property type="protein sequence ID" value="RWU10207.1"/>
    <property type="molecule type" value="Genomic_DNA"/>
</dbReference>
<evidence type="ECO:0000313" key="8">
    <source>
        <dbReference type="EMBL" id="RWU10207.1"/>
    </source>
</evidence>
<keyword evidence="9" id="KW-1185">Reference proteome</keyword>
<evidence type="ECO:0000259" key="7">
    <source>
        <dbReference type="Pfam" id="PF12823"/>
    </source>
</evidence>
<feature type="transmembrane region" description="Helical" evidence="6">
    <location>
        <begin position="12"/>
        <end position="28"/>
    </location>
</feature>
<evidence type="ECO:0000256" key="1">
    <source>
        <dbReference type="ARBA" id="ARBA00004651"/>
    </source>
</evidence>
<dbReference type="GO" id="GO:0005886">
    <property type="term" value="C:plasma membrane"/>
    <property type="evidence" value="ECO:0007669"/>
    <property type="project" value="UniProtKB-SubCell"/>
</dbReference>
<evidence type="ECO:0000256" key="3">
    <source>
        <dbReference type="ARBA" id="ARBA00022692"/>
    </source>
</evidence>
<feature type="transmembrane region" description="Helical" evidence="6">
    <location>
        <begin position="40"/>
        <end position="60"/>
    </location>
</feature>
<feature type="transmembrane region" description="Helical" evidence="6">
    <location>
        <begin position="67"/>
        <end position="86"/>
    </location>
</feature>
<evidence type="ECO:0000256" key="4">
    <source>
        <dbReference type="ARBA" id="ARBA00022989"/>
    </source>
</evidence>
<dbReference type="OrthoDB" id="1121311at2"/>
<keyword evidence="5 6" id="KW-0472">Membrane</keyword>
<dbReference type="Proteomes" id="UP000284120">
    <property type="component" value="Unassembled WGS sequence"/>
</dbReference>
<evidence type="ECO:0000256" key="5">
    <source>
        <dbReference type="ARBA" id="ARBA00023136"/>
    </source>
</evidence>
<evidence type="ECO:0000256" key="2">
    <source>
        <dbReference type="ARBA" id="ARBA00022475"/>
    </source>
</evidence>
<keyword evidence="2" id="KW-1003">Cell membrane</keyword>
<keyword evidence="4 6" id="KW-1133">Transmembrane helix</keyword>
<dbReference type="PANTHER" id="PTHR40077:SF1">
    <property type="entry name" value="MEMBRANE PROTEIN"/>
    <property type="match status" value="1"/>
</dbReference>
<dbReference type="InterPro" id="IPR023845">
    <property type="entry name" value="DUF3817_TM"/>
</dbReference>
<organism evidence="8 9">
    <name type="scientific">Pedobacter chitinilyticus</name>
    <dbReference type="NCBI Taxonomy" id="2233776"/>
    <lineage>
        <taxon>Bacteria</taxon>
        <taxon>Pseudomonadati</taxon>
        <taxon>Bacteroidota</taxon>
        <taxon>Sphingobacteriia</taxon>
        <taxon>Sphingobacteriales</taxon>
        <taxon>Sphingobacteriaceae</taxon>
        <taxon>Pedobacter</taxon>
    </lineage>
</organism>
<name>A0A3S3SWH1_9SPHI</name>
<feature type="domain" description="DUF3817" evidence="7">
    <location>
        <begin position="4"/>
        <end position="91"/>
    </location>
</feature>
<dbReference type="RefSeq" id="WP_113645701.1">
    <property type="nucleotide sequence ID" value="NZ_QMHN01000001.1"/>
</dbReference>
<comment type="caution">
    <text evidence="8">The sequence shown here is derived from an EMBL/GenBank/DDBJ whole genome shotgun (WGS) entry which is preliminary data.</text>
</comment>
<evidence type="ECO:0000256" key="6">
    <source>
        <dbReference type="SAM" id="Phobius"/>
    </source>
</evidence>
<evidence type="ECO:0000313" key="9">
    <source>
        <dbReference type="Proteomes" id="UP000284120"/>
    </source>
</evidence>